<evidence type="ECO:0000313" key="2">
    <source>
        <dbReference type="EMBL" id="TES85948.1"/>
    </source>
</evidence>
<reference evidence="2 3" key="1">
    <citation type="submission" date="2019-03" db="EMBL/GenBank/DDBJ databases">
        <title>Metabolic potential of uncultured bacteria and archaea associated with petroleum seepage in deep-sea sediments.</title>
        <authorList>
            <person name="Dong X."/>
            <person name="Hubert C."/>
        </authorList>
    </citation>
    <scope>NUCLEOTIDE SEQUENCE [LARGE SCALE GENOMIC DNA]</scope>
    <source>
        <strain evidence="2">E44_bin92</strain>
    </source>
</reference>
<dbReference type="AlphaFoldDB" id="A0A523QJT4"/>
<feature type="chain" id="PRO_5021832429" evidence="1">
    <location>
        <begin position="20"/>
        <end position="420"/>
    </location>
</feature>
<dbReference type="PANTHER" id="PTHR37560:SF2">
    <property type="entry name" value="DUF711 DOMAIN-CONTAINING PROTEIN"/>
    <property type="match status" value="1"/>
</dbReference>
<dbReference type="InterPro" id="IPR007841">
    <property type="entry name" value="UPF0210"/>
</dbReference>
<dbReference type="Pfam" id="PF05167">
    <property type="entry name" value="DUF711"/>
    <property type="match status" value="1"/>
</dbReference>
<comment type="caution">
    <text evidence="2">The sequence shown here is derived from an EMBL/GenBank/DDBJ whole genome shotgun (WGS) entry which is preliminary data.</text>
</comment>
<organism evidence="2 3">
    <name type="scientific">Aerophobetes bacterium</name>
    <dbReference type="NCBI Taxonomy" id="2030807"/>
    <lineage>
        <taxon>Bacteria</taxon>
        <taxon>Candidatus Aerophobota</taxon>
    </lineage>
</organism>
<dbReference type="Gene3D" id="3.20.70.20">
    <property type="match status" value="1"/>
</dbReference>
<dbReference type="EMBL" id="SOKU01000149">
    <property type="protein sequence ID" value="TES85948.1"/>
    <property type="molecule type" value="Genomic_DNA"/>
</dbReference>
<evidence type="ECO:0000313" key="3">
    <source>
        <dbReference type="Proteomes" id="UP000320781"/>
    </source>
</evidence>
<dbReference type="PANTHER" id="PTHR37560">
    <property type="entry name" value="UPF0210 PROTEIN SPR0218"/>
    <property type="match status" value="1"/>
</dbReference>
<sequence>RMITTMLLLGLGVAGFAQAPVAEEPVVEAPVAIHTAFKIRTITAGINVTQANYREELVEAMAFLEKAKAITLREGFLKHGTRISTNPWPEYTEGLSLEGTVDMIADMVAMTRGEIRYGFAIGPGIVDDVYDIDIIQKILAFKDRRPNSTIVIATKENGIHYNAVRAAAKVIKGLSEIDVNFPGSFAAIANTPSEVPFFPGAYHDRPYNSFTIGTQGASIFMDVSERVESIQEYEEALWEVYEREMKFLEKAAYKIEAETGWKFEGIDTTPAQMGEISIGKAVENLIGAPFGSPGTLAVCGIMTSVIKGIDVKKCEGYLGLFLPTMEDRVLAERAYDYYGLDSLLAYSGVSGTGLDVVAIPGDVTLGQLEFILLDIATMALKLDKALTGRLYPIPGKKAGEIADLGKWTPQKIFRVKAFRE</sequence>
<feature type="non-terminal residue" evidence="2">
    <location>
        <position position="1"/>
    </location>
</feature>
<dbReference type="Proteomes" id="UP000320781">
    <property type="component" value="Unassembled WGS sequence"/>
</dbReference>
<name>A0A523QJT4_UNCAE</name>
<evidence type="ECO:0000256" key="1">
    <source>
        <dbReference type="SAM" id="SignalP"/>
    </source>
</evidence>
<feature type="signal peptide" evidence="1">
    <location>
        <begin position="1"/>
        <end position="19"/>
    </location>
</feature>
<protein>
    <submittedName>
        <fullName evidence="2">DUF711 family protein</fullName>
    </submittedName>
</protein>
<keyword evidence="1" id="KW-0732">Signal</keyword>
<dbReference type="SUPFAM" id="SSF51998">
    <property type="entry name" value="PFL-like glycyl radical enzymes"/>
    <property type="match status" value="1"/>
</dbReference>
<proteinExistence type="predicted"/>
<accession>A0A523QJT4</accession>
<gene>
    <name evidence="2" type="ORF">E3J95_03215</name>
</gene>